<dbReference type="SUPFAM" id="SSF53850">
    <property type="entry name" value="Periplasmic binding protein-like II"/>
    <property type="match status" value="1"/>
</dbReference>
<dbReference type="InterPro" id="IPR036388">
    <property type="entry name" value="WH-like_DNA-bd_sf"/>
</dbReference>
<evidence type="ECO:0000313" key="6">
    <source>
        <dbReference type="EMBL" id="NWB98335.1"/>
    </source>
</evidence>
<dbReference type="Proteomes" id="UP000539985">
    <property type="component" value="Unassembled WGS sequence"/>
</dbReference>
<feature type="domain" description="HTH lysR-type" evidence="5">
    <location>
        <begin position="16"/>
        <end position="73"/>
    </location>
</feature>
<dbReference type="PRINTS" id="PR00039">
    <property type="entry name" value="HTHLYSR"/>
</dbReference>
<comment type="similarity">
    <text evidence="1">Belongs to the LysR transcriptional regulatory family.</text>
</comment>
<comment type="caution">
    <text evidence="6">The sequence shown here is derived from an EMBL/GenBank/DDBJ whole genome shotgun (WGS) entry which is preliminary data.</text>
</comment>
<gene>
    <name evidence="6" type="ORF">HX882_20755</name>
</gene>
<evidence type="ECO:0000313" key="7">
    <source>
        <dbReference type="Proteomes" id="UP000539985"/>
    </source>
</evidence>
<sequence>MLLILCIRSAYAMRTLDLLLLRSFVVVAEQRSMTVAAQHLHVSQGAVSQQIRRLEEILGGTLLVRDRRGIRLAPLGERLFLKAQQMLALNQQIWADVTQGAIQGRVRLGVPYDLAGVWIAPILKSFIEANAQVELSLKCGSSADLKVEVDKGSLDLAIIEEAVNGASGECLSIDRLVWVGASGGKAFLNTPLAISLVADTCAFREPVIAALENQDRQWKVLFENGSLETTVAVVSSDLAVSAWLRSAVPPGLEILPAEAPLPELPPFAISLHRAKGTASAASVELVRHIHEHLERA</sequence>
<dbReference type="InterPro" id="IPR000847">
    <property type="entry name" value="LysR_HTH_N"/>
</dbReference>
<evidence type="ECO:0000256" key="4">
    <source>
        <dbReference type="ARBA" id="ARBA00023163"/>
    </source>
</evidence>
<accession>A0A7Y7XEX8</accession>
<dbReference type="InterPro" id="IPR005119">
    <property type="entry name" value="LysR_subst-bd"/>
</dbReference>
<keyword evidence="4" id="KW-0804">Transcription</keyword>
<dbReference type="AlphaFoldDB" id="A0A7Y7XEX8"/>
<dbReference type="PROSITE" id="PS50931">
    <property type="entry name" value="HTH_LYSR"/>
    <property type="match status" value="1"/>
</dbReference>
<reference evidence="6 7" key="1">
    <citation type="submission" date="2020-04" db="EMBL/GenBank/DDBJ databases">
        <title>Molecular characterization of pseudomonads from Agaricus bisporus reveal novel blotch 2 pathogens in Western Europe.</title>
        <authorList>
            <person name="Taparia T."/>
            <person name="Krijger M."/>
            <person name="Haynes E."/>
            <person name="Elpinstone J.G."/>
            <person name="Noble R."/>
            <person name="Van Der Wolf J."/>
        </authorList>
    </citation>
    <scope>NUCLEOTIDE SEQUENCE [LARGE SCALE GENOMIC DNA]</scope>
    <source>
        <strain evidence="6 7">H7001</strain>
    </source>
</reference>
<dbReference type="Gene3D" id="3.40.190.10">
    <property type="entry name" value="Periplasmic binding protein-like II"/>
    <property type="match status" value="2"/>
</dbReference>
<dbReference type="GO" id="GO:0003677">
    <property type="term" value="F:DNA binding"/>
    <property type="evidence" value="ECO:0007669"/>
    <property type="project" value="UniProtKB-KW"/>
</dbReference>
<dbReference type="PANTHER" id="PTHR30579:SF7">
    <property type="entry name" value="HTH-TYPE TRANSCRIPTIONAL REGULATOR LRHA-RELATED"/>
    <property type="match status" value="1"/>
</dbReference>
<keyword evidence="2" id="KW-0805">Transcription regulation</keyword>
<dbReference type="Pfam" id="PF03466">
    <property type="entry name" value="LysR_substrate"/>
    <property type="match status" value="1"/>
</dbReference>
<dbReference type="PANTHER" id="PTHR30579">
    <property type="entry name" value="TRANSCRIPTIONAL REGULATOR"/>
    <property type="match status" value="1"/>
</dbReference>
<evidence type="ECO:0000256" key="2">
    <source>
        <dbReference type="ARBA" id="ARBA00023015"/>
    </source>
</evidence>
<keyword evidence="3" id="KW-0238">DNA-binding</keyword>
<dbReference type="GO" id="GO:0003700">
    <property type="term" value="F:DNA-binding transcription factor activity"/>
    <property type="evidence" value="ECO:0007669"/>
    <property type="project" value="InterPro"/>
</dbReference>
<proteinExistence type="inferred from homology"/>
<dbReference type="Gene3D" id="1.10.10.10">
    <property type="entry name" value="Winged helix-like DNA-binding domain superfamily/Winged helix DNA-binding domain"/>
    <property type="match status" value="1"/>
</dbReference>
<protein>
    <submittedName>
        <fullName evidence="6">LysR family transcriptional regulator</fullName>
    </submittedName>
</protein>
<evidence type="ECO:0000256" key="3">
    <source>
        <dbReference type="ARBA" id="ARBA00023125"/>
    </source>
</evidence>
<evidence type="ECO:0000256" key="1">
    <source>
        <dbReference type="ARBA" id="ARBA00009437"/>
    </source>
</evidence>
<dbReference type="FunFam" id="1.10.10.10:FF:000001">
    <property type="entry name" value="LysR family transcriptional regulator"/>
    <property type="match status" value="1"/>
</dbReference>
<organism evidence="6 7">
    <name type="scientific">Pseudomonas gingeri</name>
    <dbReference type="NCBI Taxonomy" id="117681"/>
    <lineage>
        <taxon>Bacteria</taxon>
        <taxon>Pseudomonadati</taxon>
        <taxon>Pseudomonadota</taxon>
        <taxon>Gammaproteobacteria</taxon>
        <taxon>Pseudomonadales</taxon>
        <taxon>Pseudomonadaceae</taxon>
        <taxon>Pseudomonas</taxon>
    </lineage>
</organism>
<dbReference type="Pfam" id="PF00126">
    <property type="entry name" value="HTH_1"/>
    <property type="match status" value="1"/>
</dbReference>
<dbReference type="InterPro" id="IPR036390">
    <property type="entry name" value="WH_DNA-bd_sf"/>
</dbReference>
<name>A0A7Y7XEX8_9PSED</name>
<evidence type="ECO:0000259" key="5">
    <source>
        <dbReference type="PROSITE" id="PS50931"/>
    </source>
</evidence>
<dbReference type="EMBL" id="JACAQB010000009">
    <property type="protein sequence ID" value="NWB98335.1"/>
    <property type="molecule type" value="Genomic_DNA"/>
</dbReference>
<dbReference type="SUPFAM" id="SSF46785">
    <property type="entry name" value="Winged helix' DNA-binding domain"/>
    <property type="match status" value="1"/>
</dbReference>
<dbReference type="InterPro" id="IPR050176">
    <property type="entry name" value="LTTR"/>
</dbReference>